<keyword evidence="1" id="KW-0614">Plasmid</keyword>
<dbReference type="Proteomes" id="UP000061468">
    <property type="component" value="Plasmid pAMEDUM8_300"/>
</dbReference>
<sequence length="125" mass="13948">MNRPTQFGLQEKGNIELREGKKLDGLLAFDTRVRVKNANGVARCFGTQVHGSGEKKHLYITWRFADGDQEIINRLKVALSISWPLVDESLRLDAPLVTDGSAPEWGLLKDWHGLGVGEHWAITNA</sequence>
<gene>
    <name evidence="1" type="ORF">AV942_21110</name>
</gene>
<organism evidence="1 2">
    <name type="scientific">Alteromonas mediterranea</name>
    <dbReference type="NCBI Taxonomy" id="314275"/>
    <lineage>
        <taxon>Bacteria</taxon>
        <taxon>Pseudomonadati</taxon>
        <taxon>Pseudomonadota</taxon>
        <taxon>Gammaproteobacteria</taxon>
        <taxon>Alteromonadales</taxon>
        <taxon>Alteromonadaceae</taxon>
        <taxon>Alteromonas/Salinimonas group</taxon>
        <taxon>Alteromonas</taxon>
    </lineage>
</organism>
<proteinExistence type="predicted"/>
<accession>A0AAC8XP14</accession>
<evidence type="ECO:0000313" key="1">
    <source>
        <dbReference type="EMBL" id="AMJ80880.1"/>
    </source>
</evidence>
<name>A0AAC8XP14_9ALTE</name>
<reference evidence="1 2" key="1">
    <citation type="submission" date="2015-12" db="EMBL/GenBank/DDBJ databases">
        <title>Intraspecies pangenome expansion in the marine bacterium Alteromonas.</title>
        <authorList>
            <person name="Lopez-Perez M."/>
            <person name="Rodriguez-Valera F."/>
        </authorList>
    </citation>
    <scope>NUCLEOTIDE SEQUENCE [LARGE SCALE GENOMIC DNA]</scope>
    <source>
        <strain evidence="1 2">UM8</strain>
        <plasmid evidence="1 2">pAMEDUM8_300</plasmid>
    </source>
</reference>
<dbReference type="Pfam" id="PF19452">
    <property type="entry name" value="DUF5990"/>
    <property type="match status" value="1"/>
</dbReference>
<geneLocation type="plasmid" evidence="1 2">
    <name>pAMEDUM8_300</name>
</geneLocation>
<dbReference type="InterPro" id="IPR046032">
    <property type="entry name" value="DUF5990"/>
</dbReference>
<evidence type="ECO:0000313" key="2">
    <source>
        <dbReference type="Proteomes" id="UP000061468"/>
    </source>
</evidence>
<protein>
    <submittedName>
        <fullName evidence="1">Uncharacterized protein</fullName>
    </submittedName>
</protein>
<dbReference type="EMBL" id="CP013929">
    <property type="protein sequence ID" value="AMJ80880.1"/>
    <property type="molecule type" value="Genomic_DNA"/>
</dbReference>
<dbReference type="AlphaFoldDB" id="A0AAC8XP14"/>